<dbReference type="AlphaFoldDB" id="A0A1H4EX84"/>
<dbReference type="EMBL" id="FNQR01000010">
    <property type="protein sequence ID" value="SEA89684.1"/>
    <property type="molecule type" value="Genomic_DNA"/>
</dbReference>
<evidence type="ECO:0000313" key="1">
    <source>
        <dbReference type="EMBL" id="SEA89684.1"/>
    </source>
</evidence>
<gene>
    <name evidence="1" type="ORF">SAMN05421743_11012</name>
</gene>
<evidence type="ECO:0000313" key="2">
    <source>
        <dbReference type="Proteomes" id="UP000198584"/>
    </source>
</evidence>
<dbReference type="RefSeq" id="WP_093045342.1">
    <property type="nucleotide sequence ID" value="NZ_FNQR01000010.1"/>
</dbReference>
<sequence length="66" mass="7395">MEANKKWLSIPMDTRKQLISNVFCSNCLDAVTIEDFIIVDHPSGVLLEGKCKDCGNKVARVVELEE</sequence>
<dbReference type="Proteomes" id="UP000198584">
    <property type="component" value="Unassembled WGS sequence"/>
</dbReference>
<protein>
    <submittedName>
        <fullName evidence="1">Uncharacterized protein</fullName>
    </submittedName>
</protein>
<reference evidence="1 2" key="1">
    <citation type="submission" date="2016-10" db="EMBL/GenBank/DDBJ databases">
        <authorList>
            <person name="de Groot N.N."/>
        </authorList>
    </citation>
    <scope>NUCLEOTIDE SEQUENCE [LARGE SCALE GENOMIC DNA]</scope>
    <source>
        <strain evidence="1 2">CCM7597</strain>
    </source>
</reference>
<dbReference type="STRING" id="571932.SAMN05421743_11012"/>
<keyword evidence="2" id="KW-1185">Reference proteome</keyword>
<proteinExistence type="predicted"/>
<organism evidence="1 2">
    <name type="scientific">Thalassobacillus cyri</name>
    <dbReference type="NCBI Taxonomy" id="571932"/>
    <lineage>
        <taxon>Bacteria</taxon>
        <taxon>Bacillati</taxon>
        <taxon>Bacillota</taxon>
        <taxon>Bacilli</taxon>
        <taxon>Bacillales</taxon>
        <taxon>Bacillaceae</taxon>
        <taxon>Thalassobacillus</taxon>
    </lineage>
</organism>
<name>A0A1H4EX84_9BACI</name>
<accession>A0A1H4EX84</accession>
<dbReference type="OrthoDB" id="2647637at2"/>